<dbReference type="InterPro" id="IPR000905">
    <property type="entry name" value="Gcp-like_dom"/>
</dbReference>
<evidence type="ECO:0000259" key="9">
    <source>
        <dbReference type="Pfam" id="PF00814"/>
    </source>
</evidence>
<gene>
    <name evidence="8" type="primary">tsaD</name>
    <name evidence="10" type="ORF">A3E39_02595</name>
</gene>
<sequence>MKKLIRILGLETSCDETSVALLDVGVRGETVRLVKHVISSQIDIHAKYGGVVPEVAARTHVAEVVSLLTSVLGRRPLEAKGRATAFDAIAVTRGPGLATALRVGIQAAQTLAWITGKPVIGVNHLEGHLASAWLLPENRRRWTFPALALLVSGGHTELVVMRDYCRYDVIGSTRDDAAGEAFDKSAKLLGLGYPGGPVISRFALKGRDDAYKLPRPMLHDASLDMSFSGLKTAIRREVEIGNREPFGFAQGRLGTGNRSINDLCASIEAAIVAVLVAKTIRAAKQTKAKTVLLVGGVSANTRLREDLTRAVRRELPKVAMLKTPVKYATDNAAMIAAAGAWRLLRGETHDWKKLDAEPELSL</sequence>
<dbReference type="GO" id="GO:0002949">
    <property type="term" value="P:tRNA threonylcarbamoyladenosine modification"/>
    <property type="evidence" value="ECO:0007669"/>
    <property type="project" value="UniProtKB-UniRule"/>
</dbReference>
<dbReference type="EMBL" id="MGEH01000032">
    <property type="protein sequence ID" value="OGL78367.1"/>
    <property type="molecule type" value="Genomic_DNA"/>
</dbReference>
<dbReference type="InterPro" id="IPR017861">
    <property type="entry name" value="KAE1/TsaD"/>
</dbReference>
<evidence type="ECO:0000256" key="4">
    <source>
        <dbReference type="ARBA" id="ARBA00022723"/>
    </source>
</evidence>
<proteinExistence type="inferred from homology"/>
<evidence type="ECO:0000256" key="3">
    <source>
        <dbReference type="ARBA" id="ARBA00022694"/>
    </source>
</evidence>
<dbReference type="Pfam" id="PF00814">
    <property type="entry name" value="TsaD"/>
    <property type="match status" value="1"/>
</dbReference>
<dbReference type="PANTHER" id="PTHR11735">
    <property type="entry name" value="TRNA N6-ADENOSINE THREONYLCARBAMOYLTRANSFERASE"/>
    <property type="match status" value="1"/>
</dbReference>
<feature type="binding site" evidence="8">
    <location>
        <begin position="150"/>
        <end position="154"/>
    </location>
    <ligand>
        <name>substrate</name>
    </ligand>
</feature>
<organism evidence="10 11">
    <name type="scientific">Candidatus Uhrbacteria bacterium RIFCSPHIGHO2_12_FULL_60_25</name>
    <dbReference type="NCBI Taxonomy" id="1802399"/>
    <lineage>
        <taxon>Bacteria</taxon>
        <taxon>Candidatus Uhriibacteriota</taxon>
    </lineage>
</organism>
<feature type="binding site" evidence="8">
    <location>
        <position position="124"/>
    </location>
    <ligand>
        <name>Fe cation</name>
        <dbReference type="ChEBI" id="CHEBI:24875"/>
    </ligand>
</feature>
<comment type="similarity">
    <text evidence="8">Belongs to the KAE1 / TsaD family.</text>
</comment>
<evidence type="ECO:0000313" key="11">
    <source>
        <dbReference type="Proteomes" id="UP000176603"/>
    </source>
</evidence>
<evidence type="ECO:0000256" key="1">
    <source>
        <dbReference type="ARBA" id="ARBA00022490"/>
    </source>
</evidence>
<evidence type="ECO:0000313" key="10">
    <source>
        <dbReference type="EMBL" id="OGL78367.1"/>
    </source>
</evidence>
<keyword evidence="5 8" id="KW-0408">Iron</keyword>
<comment type="caution">
    <text evidence="8">Lacks conserved residue(s) required for the propagation of feature annotation.</text>
</comment>
<evidence type="ECO:0000256" key="8">
    <source>
        <dbReference type="HAMAP-Rule" id="MF_01445"/>
    </source>
</evidence>
<feature type="binding site" evidence="8">
    <location>
        <position position="196"/>
    </location>
    <ligand>
        <name>substrate</name>
    </ligand>
</feature>
<evidence type="ECO:0000256" key="6">
    <source>
        <dbReference type="ARBA" id="ARBA00023315"/>
    </source>
</evidence>
<dbReference type="FunFam" id="3.30.420.40:FF:000040">
    <property type="entry name" value="tRNA N6-adenosine threonylcarbamoyltransferase"/>
    <property type="match status" value="1"/>
</dbReference>
<feature type="domain" description="Gcp-like" evidence="9">
    <location>
        <begin position="33"/>
        <end position="336"/>
    </location>
</feature>
<dbReference type="GO" id="GO:0061711">
    <property type="term" value="F:tRNA N(6)-L-threonylcarbamoyladenine synthase activity"/>
    <property type="evidence" value="ECO:0007669"/>
    <property type="project" value="UniProtKB-EC"/>
</dbReference>
<dbReference type="PRINTS" id="PR00789">
    <property type="entry name" value="OSIALOPTASE"/>
</dbReference>
<evidence type="ECO:0000256" key="5">
    <source>
        <dbReference type="ARBA" id="ARBA00023004"/>
    </source>
</evidence>
<comment type="subcellular location">
    <subcellularLocation>
        <location evidence="8">Cytoplasm</location>
    </subcellularLocation>
</comment>
<evidence type="ECO:0000256" key="2">
    <source>
        <dbReference type="ARBA" id="ARBA00022679"/>
    </source>
</evidence>
<dbReference type="PANTHER" id="PTHR11735:SF6">
    <property type="entry name" value="TRNA N6-ADENOSINE THREONYLCARBAMOYLTRANSFERASE, MITOCHONDRIAL"/>
    <property type="match status" value="1"/>
</dbReference>
<comment type="catalytic activity">
    <reaction evidence="7 8">
        <text>L-threonylcarbamoyladenylate + adenosine(37) in tRNA = N(6)-L-threonylcarbamoyladenosine(37) in tRNA + AMP + H(+)</text>
        <dbReference type="Rhea" id="RHEA:37059"/>
        <dbReference type="Rhea" id="RHEA-COMP:10162"/>
        <dbReference type="Rhea" id="RHEA-COMP:10163"/>
        <dbReference type="ChEBI" id="CHEBI:15378"/>
        <dbReference type="ChEBI" id="CHEBI:73682"/>
        <dbReference type="ChEBI" id="CHEBI:74411"/>
        <dbReference type="ChEBI" id="CHEBI:74418"/>
        <dbReference type="ChEBI" id="CHEBI:456215"/>
        <dbReference type="EC" id="2.3.1.234"/>
    </reaction>
</comment>
<dbReference type="InterPro" id="IPR043129">
    <property type="entry name" value="ATPase_NBD"/>
</dbReference>
<comment type="cofactor">
    <cofactor evidence="8">
        <name>Fe(2+)</name>
        <dbReference type="ChEBI" id="CHEBI:29033"/>
    </cofactor>
    <text evidence="8">Binds 1 Fe(2+) ion per subunit.</text>
</comment>
<dbReference type="HAMAP" id="MF_01445">
    <property type="entry name" value="TsaD"/>
    <property type="match status" value="1"/>
</dbReference>
<feature type="binding site" evidence="8">
    <location>
        <position position="300"/>
    </location>
    <ligand>
        <name>substrate</name>
    </ligand>
</feature>
<dbReference type="NCBIfam" id="TIGR00329">
    <property type="entry name" value="gcp_kae1"/>
    <property type="match status" value="1"/>
</dbReference>
<keyword evidence="6 8" id="KW-0012">Acyltransferase</keyword>
<feature type="binding site" evidence="8">
    <location>
        <position position="183"/>
    </location>
    <ligand>
        <name>substrate</name>
    </ligand>
</feature>
<keyword evidence="3 8" id="KW-0819">tRNA processing</keyword>
<dbReference type="EC" id="2.3.1.234" evidence="8"/>
<keyword evidence="2 8" id="KW-0808">Transferase</keyword>
<dbReference type="InterPro" id="IPR022450">
    <property type="entry name" value="TsaD"/>
</dbReference>
<dbReference type="Proteomes" id="UP000176603">
    <property type="component" value="Unassembled WGS sequence"/>
</dbReference>
<accession>A0A1F7UKZ0</accession>
<dbReference type="STRING" id="1802399.A3E39_02595"/>
<name>A0A1F7UKZ0_9BACT</name>
<dbReference type="GO" id="GO:0005737">
    <property type="term" value="C:cytoplasm"/>
    <property type="evidence" value="ECO:0007669"/>
    <property type="project" value="UniProtKB-SubCell"/>
</dbReference>
<dbReference type="GO" id="GO:0005506">
    <property type="term" value="F:iron ion binding"/>
    <property type="evidence" value="ECO:0007669"/>
    <property type="project" value="UniProtKB-UniRule"/>
</dbReference>
<dbReference type="Gene3D" id="3.30.420.40">
    <property type="match status" value="2"/>
</dbReference>
<evidence type="ECO:0000256" key="7">
    <source>
        <dbReference type="ARBA" id="ARBA00048117"/>
    </source>
</evidence>
<protein>
    <recommendedName>
        <fullName evidence="8">tRNA N6-adenosine threonylcarbamoyltransferase</fullName>
        <ecNumber evidence="8">2.3.1.234</ecNumber>
    </recommendedName>
    <alternativeName>
        <fullName evidence="8">N6-L-threonylcarbamoyladenine synthase</fullName>
        <shortName evidence="8">t(6)A synthase</shortName>
    </alternativeName>
    <alternativeName>
        <fullName evidence="8">t(6)A37 threonylcarbamoyladenosine biosynthesis protein TsaD</fullName>
    </alternativeName>
    <alternativeName>
        <fullName evidence="8">tRNA threonylcarbamoyladenosine biosynthesis protein TsaD</fullName>
    </alternativeName>
</protein>
<dbReference type="SUPFAM" id="SSF53067">
    <property type="entry name" value="Actin-like ATPase domain"/>
    <property type="match status" value="2"/>
</dbReference>
<feature type="binding site" evidence="8">
    <location>
        <position position="330"/>
    </location>
    <ligand>
        <name>Fe cation</name>
        <dbReference type="ChEBI" id="CHEBI:24875"/>
    </ligand>
</feature>
<comment type="caution">
    <text evidence="10">The sequence shown here is derived from an EMBL/GenBank/DDBJ whole genome shotgun (WGS) entry which is preliminary data.</text>
</comment>
<reference evidence="10 11" key="1">
    <citation type="journal article" date="2016" name="Nat. Commun.">
        <title>Thousands of microbial genomes shed light on interconnected biogeochemical processes in an aquifer system.</title>
        <authorList>
            <person name="Anantharaman K."/>
            <person name="Brown C.T."/>
            <person name="Hug L.A."/>
            <person name="Sharon I."/>
            <person name="Castelle C.J."/>
            <person name="Probst A.J."/>
            <person name="Thomas B.C."/>
            <person name="Singh A."/>
            <person name="Wilkins M.J."/>
            <person name="Karaoz U."/>
            <person name="Brodie E.L."/>
            <person name="Williams K.H."/>
            <person name="Hubbard S.S."/>
            <person name="Banfield J.F."/>
        </authorList>
    </citation>
    <scope>NUCLEOTIDE SEQUENCE [LARGE SCALE GENOMIC DNA]</scope>
</reference>
<keyword evidence="1 8" id="KW-0963">Cytoplasm</keyword>
<keyword evidence="4 8" id="KW-0479">Metal-binding</keyword>
<feature type="binding site" evidence="8">
    <location>
        <position position="128"/>
    </location>
    <ligand>
        <name>Fe cation</name>
        <dbReference type="ChEBI" id="CHEBI:24875"/>
    </ligand>
</feature>
<dbReference type="AlphaFoldDB" id="A0A1F7UKZ0"/>
<dbReference type="NCBIfam" id="TIGR03723">
    <property type="entry name" value="T6A_TsaD_YgjD"/>
    <property type="match status" value="1"/>
</dbReference>
<comment type="function">
    <text evidence="8">Required for the formation of a threonylcarbamoyl group on adenosine at position 37 (t(6)A37) in tRNAs that read codons beginning with adenine. Is involved in the transfer of the threonylcarbamoyl moiety of threonylcarbamoyl-AMP (TC-AMP) to the N6 group of A37, together with TsaE and TsaB. TsaD likely plays a direct catalytic role in this reaction.</text>
</comment>